<dbReference type="InterPro" id="IPR055729">
    <property type="entry name" value="DUF7305"/>
</dbReference>
<dbReference type="EMBL" id="VDGH01000005">
    <property type="protein sequence ID" value="TQR13816.1"/>
    <property type="molecule type" value="Genomic_DNA"/>
</dbReference>
<keyword evidence="5" id="KW-1185">Reference proteome</keyword>
<sequence length="549" mass="59626">MKFISFKKAWNLDSNGFTLLGVLMILVLFSVLGVSILVVTNNSLKLSGNERTDQSTFYIAEAGIVVTRKDMEDKLQQAYEYAYQKTIDDYKKAQDEYYKRPLKDQTGFNFNFATTLEDYYLAKIKKDLPESWIVKSDSINFKDRFNFEENYNENDVKTNQTATVTITREKENSEALEYKLTSVGSIGDKERTVKQKLIVNLKVGNLGDPGTPEIPGTPGTPGHGGGLVEGLPENTAIMVKNEIKIKSSTVTGNIATLKPGAKSITIDWGVPTINGSFYVPSGSETTALTQPAYMGFSPQVNGTNMGSLPELPTFPAIPSYKLSSNYISPDYGSSNLKVQNNTSMGTLKVSGSHILTIDIGDSDKEIVLDNLDISGSAQVIIKGTGKLTMYVKNKFYVTGSGKFNVESSNKNTEIFYSGSEVLGKNFGGGAEIYASLYAQKANVEIASSTRIFGNILSGGNSFIVRGEGKVGPSLYFAPNAHFEVRNSGKVTGTIIGNSISMEGEGLIHFGEPQYNTWVPGTPGTPSTPGTPPTQATNPDLTKREPLIEI</sequence>
<name>A0A544T8Q0_9BACI</name>
<feature type="domain" description="DUF7305" evidence="3">
    <location>
        <begin position="346"/>
        <end position="456"/>
    </location>
</feature>
<reference evidence="4 5" key="1">
    <citation type="submission" date="2019-05" db="EMBL/GenBank/DDBJ databases">
        <title>Psychrobacillus vulpis sp. nov., a new species isolated from feces of a red fox that inhabits in The Tablas de Daimiel Natural Park, Albacete, Spain.</title>
        <authorList>
            <person name="Rodriguez M."/>
            <person name="Reina J.C."/>
            <person name="Bejar V."/>
            <person name="Llamas I."/>
        </authorList>
    </citation>
    <scope>NUCLEOTIDE SEQUENCE [LARGE SCALE GENOMIC DNA]</scope>
    <source>
        <strain evidence="4 5">NEAU-3TGS17</strain>
    </source>
</reference>
<protein>
    <submittedName>
        <fullName evidence="4">Uncharacterized protein</fullName>
    </submittedName>
</protein>
<evidence type="ECO:0000256" key="1">
    <source>
        <dbReference type="SAM" id="MobiDB-lite"/>
    </source>
</evidence>
<feature type="compositionally biased region" description="Basic and acidic residues" evidence="1">
    <location>
        <begin position="540"/>
        <end position="549"/>
    </location>
</feature>
<evidence type="ECO:0000259" key="3">
    <source>
        <dbReference type="Pfam" id="PF23981"/>
    </source>
</evidence>
<feature type="region of interest" description="Disordered" evidence="1">
    <location>
        <begin position="518"/>
        <end position="549"/>
    </location>
</feature>
<comment type="caution">
    <text evidence="4">The sequence shown here is derived from an EMBL/GenBank/DDBJ whole genome shotgun (WGS) entry which is preliminary data.</text>
</comment>
<organism evidence="4 5">
    <name type="scientific">Psychrobacillus lasiicapitis</name>
    <dbReference type="NCBI Taxonomy" id="1636719"/>
    <lineage>
        <taxon>Bacteria</taxon>
        <taxon>Bacillati</taxon>
        <taxon>Bacillota</taxon>
        <taxon>Bacilli</taxon>
        <taxon>Bacillales</taxon>
        <taxon>Bacillaceae</taxon>
        <taxon>Psychrobacillus</taxon>
    </lineage>
</organism>
<proteinExistence type="predicted"/>
<dbReference type="Pfam" id="PF23981">
    <property type="entry name" value="DUF7305"/>
    <property type="match status" value="1"/>
</dbReference>
<evidence type="ECO:0000313" key="5">
    <source>
        <dbReference type="Proteomes" id="UP000317316"/>
    </source>
</evidence>
<evidence type="ECO:0000259" key="2">
    <source>
        <dbReference type="Pfam" id="PF14341"/>
    </source>
</evidence>
<evidence type="ECO:0000313" key="4">
    <source>
        <dbReference type="EMBL" id="TQR13816.1"/>
    </source>
</evidence>
<accession>A0A544T8Q0</accession>
<dbReference type="InterPro" id="IPR025746">
    <property type="entry name" value="PilX_N_dom"/>
</dbReference>
<dbReference type="OrthoDB" id="2163447at2"/>
<dbReference type="Proteomes" id="UP000317316">
    <property type="component" value="Unassembled WGS sequence"/>
</dbReference>
<feature type="domain" description="Type 4 fimbrial biogenesis protein PilX N-terminal" evidence="2">
    <location>
        <begin position="16"/>
        <end position="64"/>
    </location>
</feature>
<dbReference type="Pfam" id="PF14341">
    <property type="entry name" value="PilX_N"/>
    <property type="match status" value="1"/>
</dbReference>
<gene>
    <name evidence="4" type="ORF">FG382_09385</name>
</gene>
<dbReference type="AlphaFoldDB" id="A0A544T8Q0"/>
<dbReference type="RefSeq" id="WP_142538648.1">
    <property type="nucleotide sequence ID" value="NZ_BMIE01000005.1"/>
</dbReference>